<dbReference type="Proteomes" id="UP000014216">
    <property type="component" value="Unassembled WGS sequence"/>
</dbReference>
<evidence type="ECO:0000256" key="4">
    <source>
        <dbReference type="SAM" id="SignalP"/>
    </source>
</evidence>
<dbReference type="GO" id="GO:0051082">
    <property type="term" value="F:unfolded protein binding"/>
    <property type="evidence" value="ECO:0007669"/>
    <property type="project" value="InterPro"/>
</dbReference>
<dbReference type="PANTHER" id="PTHR35089">
    <property type="entry name" value="CHAPERONE PROTEIN SKP"/>
    <property type="match status" value="1"/>
</dbReference>
<dbReference type="Gene3D" id="3.30.910.20">
    <property type="entry name" value="Skp domain"/>
    <property type="match status" value="1"/>
</dbReference>
<evidence type="ECO:0000313" key="5">
    <source>
        <dbReference type="EMBL" id="EMS79390.1"/>
    </source>
</evidence>
<name>S0FXC6_9BACT</name>
<organism evidence="5 6">
    <name type="scientific">Desulfotignum phosphitoxidans DSM 13687</name>
    <dbReference type="NCBI Taxonomy" id="1286635"/>
    <lineage>
        <taxon>Bacteria</taxon>
        <taxon>Pseudomonadati</taxon>
        <taxon>Thermodesulfobacteriota</taxon>
        <taxon>Desulfobacteria</taxon>
        <taxon>Desulfobacterales</taxon>
        <taxon>Desulfobacteraceae</taxon>
        <taxon>Desulfotignum</taxon>
    </lineage>
</organism>
<comment type="caution">
    <text evidence="5">The sequence shown here is derived from an EMBL/GenBank/DDBJ whole genome shotgun (WGS) entry which is preliminary data.</text>
</comment>
<protein>
    <submittedName>
        <fullName evidence="5">Outer membrane chaperone OmpH</fullName>
    </submittedName>
</protein>
<evidence type="ECO:0000256" key="3">
    <source>
        <dbReference type="SAM" id="Coils"/>
    </source>
</evidence>
<dbReference type="GO" id="GO:0005829">
    <property type="term" value="C:cytosol"/>
    <property type="evidence" value="ECO:0007669"/>
    <property type="project" value="TreeGrafter"/>
</dbReference>
<dbReference type="OrthoDB" id="5417975at2"/>
<reference evidence="5 6" key="1">
    <citation type="journal article" date="2013" name="Genome Announc.">
        <title>Draft Genome Sequence of Desulfotignum phosphitoxidans DSM 13687 Strain FiPS-3.</title>
        <authorList>
            <person name="Poehlein A."/>
            <person name="Daniel R."/>
            <person name="Simeonova D.D."/>
        </authorList>
    </citation>
    <scope>NUCLEOTIDE SEQUENCE [LARGE SCALE GENOMIC DNA]</scope>
    <source>
        <strain evidence="5 6">DSM 13687</strain>
    </source>
</reference>
<dbReference type="PANTHER" id="PTHR35089:SF1">
    <property type="entry name" value="CHAPERONE PROTEIN SKP"/>
    <property type="match status" value="1"/>
</dbReference>
<comment type="similarity">
    <text evidence="1">Belongs to the Skp family.</text>
</comment>
<feature type="signal peptide" evidence="4">
    <location>
        <begin position="1"/>
        <end position="23"/>
    </location>
</feature>
<proteinExistence type="inferred from homology"/>
<sequence length="177" mass="20290">MKRILFVTIISLLAISFVPMAFCADAVKIGVIDFEKIMKESSAGKMNQKVLNAKGTEFKNKLEKEKQSLDAIGQSFEKEALVLSDEKKRERERDFRNQIEDFKIMQQNYTNELKNLEIKMINDMQKAVFDIANELGKQEKYTLIIEKKNAGVIYAPDQIDITDRVITKYNAVTAQGN</sequence>
<keyword evidence="6" id="KW-1185">Reference proteome</keyword>
<feature type="chain" id="PRO_5004497421" evidence="4">
    <location>
        <begin position="24"/>
        <end position="177"/>
    </location>
</feature>
<gene>
    <name evidence="5" type="primary">ompH</name>
    <name evidence="5" type="ORF">Dpo_5c03170</name>
</gene>
<dbReference type="InterPro" id="IPR024930">
    <property type="entry name" value="Skp_dom_sf"/>
</dbReference>
<feature type="coiled-coil region" evidence="3">
    <location>
        <begin position="59"/>
        <end position="119"/>
    </location>
</feature>
<dbReference type="Pfam" id="PF03938">
    <property type="entry name" value="OmpH"/>
    <property type="match status" value="1"/>
</dbReference>
<dbReference type="AlphaFoldDB" id="S0FXC6"/>
<evidence type="ECO:0000256" key="2">
    <source>
        <dbReference type="ARBA" id="ARBA00022729"/>
    </source>
</evidence>
<accession>S0FXC6</accession>
<keyword evidence="2 4" id="KW-0732">Signal</keyword>
<dbReference type="SMART" id="SM00935">
    <property type="entry name" value="OmpH"/>
    <property type="match status" value="1"/>
</dbReference>
<dbReference type="SUPFAM" id="SSF111384">
    <property type="entry name" value="OmpH-like"/>
    <property type="match status" value="1"/>
</dbReference>
<dbReference type="EMBL" id="APJX01000005">
    <property type="protein sequence ID" value="EMS79390.1"/>
    <property type="molecule type" value="Genomic_DNA"/>
</dbReference>
<dbReference type="GO" id="GO:0050821">
    <property type="term" value="P:protein stabilization"/>
    <property type="evidence" value="ECO:0007669"/>
    <property type="project" value="TreeGrafter"/>
</dbReference>
<dbReference type="RefSeq" id="WP_006966520.1">
    <property type="nucleotide sequence ID" value="NZ_APJX01000005.1"/>
</dbReference>
<evidence type="ECO:0000313" key="6">
    <source>
        <dbReference type="Proteomes" id="UP000014216"/>
    </source>
</evidence>
<dbReference type="InterPro" id="IPR005632">
    <property type="entry name" value="Chaperone_Skp"/>
</dbReference>
<keyword evidence="3" id="KW-0175">Coiled coil</keyword>
<evidence type="ECO:0000256" key="1">
    <source>
        <dbReference type="ARBA" id="ARBA00009091"/>
    </source>
</evidence>